<sequence length="358" mass="39270">MKSRRVVISVLIIVVIGLMMVYSASNIWAGYKFNDSLYYIKRQGIFAVIGIIAMFIFSKIDYHIYQKNANKLLIGAFILMVLVLIPGIGTVRGGSRSWFNLGIISLQPSELFKIAMIIYSADYIGNHYHELKKLKASFKLLFILGLGFGLIMLQPDFGSGVVMACSIIVMLIVSPFPFKYFVMLGILGIIGIILMIASAPYRLARIVAFLNPFADPLGSGFQIIQSLYAIAPGGILGVGFNNSVQKHFYLPEPQTDFIFAIYLEEFGLIGGILLVGLYGYMFITVFNQATRVKDLFGSFLMIGIISMIGIQTLINLGVVVGLFPVTGVTLPLISYGGSSLTITLIAIGIVLNISKSMY</sequence>
<reference evidence="9" key="1">
    <citation type="submission" date="2016-10" db="EMBL/GenBank/DDBJ databases">
        <authorList>
            <person name="Varghese N."/>
            <person name="Submissions S."/>
        </authorList>
    </citation>
    <scope>NUCLEOTIDE SEQUENCE [LARGE SCALE GENOMIC DNA]</scope>
    <source>
        <strain evidence="9">DSM 1551</strain>
    </source>
</reference>
<feature type="transmembrane region" description="Helical" evidence="7">
    <location>
        <begin position="140"/>
        <end position="172"/>
    </location>
</feature>
<dbReference type="PANTHER" id="PTHR30474:SF13">
    <property type="entry name" value="STAGE V SPORULATION PROTEIN E"/>
    <property type="match status" value="1"/>
</dbReference>
<keyword evidence="9" id="KW-1185">Reference proteome</keyword>
<dbReference type="GeneID" id="78289422"/>
<evidence type="ECO:0000313" key="9">
    <source>
        <dbReference type="Proteomes" id="UP000198558"/>
    </source>
</evidence>
<dbReference type="GO" id="GO:0005886">
    <property type="term" value="C:plasma membrane"/>
    <property type="evidence" value="ECO:0007669"/>
    <property type="project" value="UniProtKB-SubCell"/>
</dbReference>
<feature type="transmembrane region" description="Helical" evidence="7">
    <location>
        <begin position="7"/>
        <end position="31"/>
    </location>
</feature>
<feature type="transmembrane region" description="Helical" evidence="7">
    <location>
        <begin position="220"/>
        <end position="240"/>
    </location>
</feature>
<dbReference type="EMBL" id="FOIN01000049">
    <property type="protein sequence ID" value="SET82254.1"/>
    <property type="molecule type" value="Genomic_DNA"/>
</dbReference>
<feature type="transmembrane region" description="Helical" evidence="7">
    <location>
        <begin position="43"/>
        <end position="60"/>
    </location>
</feature>
<comment type="subcellular location">
    <subcellularLocation>
        <location evidence="1">Cell membrane</location>
        <topology evidence="1">Multi-pass membrane protein</topology>
    </subcellularLocation>
</comment>
<evidence type="ECO:0000256" key="7">
    <source>
        <dbReference type="SAM" id="Phobius"/>
    </source>
</evidence>
<dbReference type="PROSITE" id="PS00428">
    <property type="entry name" value="FTSW_RODA_SPOVE"/>
    <property type="match status" value="1"/>
</dbReference>
<dbReference type="OrthoDB" id="9812661at2"/>
<keyword evidence="8" id="KW-0132">Cell division</keyword>
<feature type="transmembrane region" description="Helical" evidence="7">
    <location>
        <begin position="260"/>
        <end position="283"/>
    </location>
</feature>
<name>A0A1I0HEQ4_9FIRM</name>
<dbReference type="Pfam" id="PF01098">
    <property type="entry name" value="FTSW_RODA_SPOVE"/>
    <property type="match status" value="1"/>
</dbReference>
<keyword evidence="2" id="KW-1003">Cell membrane</keyword>
<evidence type="ECO:0000256" key="1">
    <source>
        <dbReference type="ARBA" id="ARBA00004651"/>
    </source>
</evidence>
<dbReference type="GO" id="GO:0032153">
    <property type="term" value="C:cell division site"/>
    <property type="evidence" value="ECO:0007669"/>
    <property type="project" value="TreeGrafter"/>
</dbReference>
<feature type="transmembrane region" description="Helical" evidence="7">
    <location>
        <begin position="178"/>
        <end position="199"/>
    </location>
</feature>
<dbReference type="NCBIfam" id="TIGR02614">
    <property type="entry name" value="ftsW"/>
    <property type="match status" value="1"/>
</dbReference>
<accession>A0A1I0HEQ4</accession>
<feature type="transmembrane region" description="Helical" evidence="7">
    <location>
        <begin position="97"/>
        <end position="119"/>
    </location>
</feature>
<proteinExistence type="predicted"/>
<feature type="transmembrane region" description="Helical" evidence="7">
    <location>
        <begin position="72"/>
        <end position="91"/>
    </location>
</feature>
<dbReference type="GO" id="GO:0009252">
    <property type="term" value="P:peptidoglycan biosynthetic process"/>
    <property type="evidence" value="ECO:0007669"/>
    <property type="project" value="InterPro"/>
</dbReference>
<keyword evidence="5 7" id="KW-1133">Transmembrane helix</keyword>
<evidence type="ECO:0000256" key="2">
    <source>
        <dbReference type="ARBA" id="ARBA00022475"/>
    </source>
</evidence>
<feature type="transmembrane region" description="Helical" evidence="7">
    <location>
        <begin position="295"/>
        <end position="320"/>
    </location>
</feature>
<dbReference type="InterPro" id="IPR018365">
    <property type="entry name" value="Cell_cycle_FtsW-rel_CS"/>
</dbReference>
<dbReference type="InterPro" id="IPR001182">
    <property type="entry name" value="FtsW/RodA"/>
</dbReference>
<dbReference type="PANTHER" id="PTHR30474">
    <property type="entry name" value="CELL CYCLE PROTEIN"/>
    <property type="match status" value="1"/>
</dbReference>
<keyword evidence="8" id="KW-0131">Cell cycle</keyword>
<keyword evidence="6 7" id="KW-0472">Membrane</keyword>
<dbReference type="GO" id="GO:0008360">
    <property type="term" value="P:regulation of cell shape"/>
    <property type="evidence" value="ECO:0007669"/>
    <property type="project" value="UniProtKB-KW"/>
</dbReference>
<evidence type="ECO:0000256" key="5">
    <source>
        <dbReference type="ARBA" id="ARBA00022989"/>
    </source>
</evidence>
<dbReference type="RefSeq" id="WP_092356458.1">
    <property type="nucleotide sequence ID" value="NZ_FOIN01000049.1"/>
</dbReference>
<keyword evidence="4" id="KW-0133">Cell shape</keyword>
<dbReference type="AlphaFoldDB" id="A0A1I0HEQ4"/>
<evidence type="ECO:0000313" key="8">
    <source>
        <dbReference type="EMBL" id="SET82254.1"/>
    </source>
</evidence>
<dbReference type="Proteomes" id="UP000198558">
    <property type="component" value="Unassembled WGS sequence"/>
</dbReference>
<evidence type="ECO:0000256" key="6">
    <source>
        <dbReference type="ARBA" id="ARBA00023136"/>
    </source>
</evidence>
<dbReference type="GO" id="GO:0015648">
    <property type="term" value="F:lipid-linked peptidoglycan transporter activity"/>
    <property type="evidence" value="ECO:0007669"/>
    <property type="project" value="TreeGrafter"/>
</dbReference>
<organism evidence="8 9">
    <name type="scientific">Thomasclavelia cocleata</name>
    <dbReference type="NCBI Taxonomy" id="69824"/>
    <lineage>
        <taxon>Bacteria</taxon>
        <taxon>Bacillati</taxon>
        <taxon>Bacillota</taxon>
        <taxon>Erysipelotrichia</taxon>
        <taxon>Erysipelotrichales</taxon>
        <taxon>Coprobacillaceae</taxon>
        <taxon>Thomasclavelia</taxon>
    </lineage>
</organism>
<evidence type="ECO:0000256" key="3">
    <source>
        <dbReference type="ARBA" id="ARBA00022692"/>
    </source>
</evidence>
<feature type="transmembrane region" description="Helical" evidence="7">
    <location>
        <begin position="332"/>
        <end position="353"/>
    </location>
</feature>
<evidence type="ECO:0000256" key="4">
    <source>
        <dbReference type="ARBA" id="ARBA00022960"/>
    </source>
</evidence>
<dbReference type="GO" id="GO:0051301">
    <property type="term" value="P:cell division"/>
    <property type="evidence" value="ECO:0007669"/>
    <property type="project" value="UniProtKB-KW"/>
</dbReference>
<protein>
    <submittedName>
        <fullName evidence="8">Cell division protein FtsW</fullName>
    </submittedName>
</protein>
<dbReference type="InterPro" id="IPR013437">
    <property type="entry name" value="FtsW"/>
</dbReference>
<gene>
    <name evidence="8" type="ORF">SAMN04489758_1492</name>
</gene>
<keyword evidence="3 7" id="KW-0812">Transmembrane</keyword>